<reference evidence="1 2" key="1">
    <citation type="submission" date="2015-04" db="EMBL/GenBank/DDBJ databases">
        <authorList>
            <person name="Syromyatnikov M.Y."/>
            <person name="Popov V.N."/>
        </authorList>
    </citation>
    <scope>NUCLEOTIDE SEQUENCE [LARGE SCALE GENOMIC DNA]</scope>
</reference>
<dbReference type="EMBL" id="CVRI01000053">
    <property type="protein sequence ID" value="CRK99803.1"/>
    <property type="molecule type" value="Genomic_DNA"/>
</dbReference>
<evidence type="ECO:0000313" key="1">
    <source>
        <dbReference type="EMBL" id="CRK99803.1"/>
    </source>
</evidence>
<protein>
    <submittedName>
        <fullName evidence="1">CLUMA_CG013111, isoform A</fullName>
    </submittedName>
</protein>
<dbReference type="Proteomes" id="UP000183832">
    <property type="component" value="Unassembled WGS sequence"/>
</dbReference>
<sequence>MIESMKVLVAMRTNEFTKHPITSNQLVLVCREFTLDERKAIKRIPKIFKLLKFLSVSTFMLLGYQNQTVENIYKLR</sequence>
<organism evidence="1 2">
    <name type="scientific">Clunio marinus</name>
    <dbReference type="NCBI Taxonomy" id="568069"/>
    <lineage>
        <taxon>Eukaryota</taxon>
        <taxon>Metazoa</taxon>
        <taxon>Ecdysozoa</taxon>
        <taxon>Arthropoda</taxon>
        <taxon>Hexapoda</taxon>
        <taxon>Insecta</taxon>
        <taxon>Pterygota</taxon>
        <taxon>Neoptera</taxon>
        <taxon>Endopterygota</taxon>
        <taxon>Diptera</taxon>
        <taxon>Nematocera</taxon>
        <taxon>Chironomoidea</taxon>
        <taxon>Chironomidae</taxon>
        <taxon>Clunio</taxon>
    </lineage>
</organism>
<dbReference type="AlphaFoldDB" id="A0A1J1IHW2"/>
<name>A0A1J1IHW2_9DIPT</name>
<proteinExistence type="predicted"/>
<gene>
    <name evidence="1" type="ORF">CLUMA_CG013111</name>
</gene>
<accession>A0A1J1IHW2</accession>
<keyword evidence="2" id="KW-1185">Reference proteome</keyword>
<evidence type="ECO:0000313" key="2">
    <source>
        <dbReference type="Proteomes" id="UP000183832"/>
    </source>
</evidence>